<dbReference type="GO" id="GO:0004252">
    <property type="term" value="F:serine-type endopeptidase activity"/>
    <property type="evidence" value="ECO:0007669"/>
    <property type="project" value="UniProtKB-UniRule"/>
</dbReference>
<dbReference type="InterPro" id="IPR015500">
    <property type="entry name" value="Peptidase_S8_subtilisin-rel"/>
</dbReference>
<feature type="domain" description="Peptidase S8/S53" evidence="7">
    <location>
        <begin position="156"/>
        <end position="442"/>
    </location>
</feature>
<keyword evidence="3 5" id="KW-0378">Hydrolase</keyword>
<evidence type="ECO:0000256" key="4">
    <source>
        <dbReference type="ARBA" id="ARBA00022825"/>
    </source>
</evidence>
<evidence type="ECO:0000256" key="5">
    <source>
        <dbReference type="PROSITE-ProRule" id="PRU01240"/>
    </source>
</evidence>
<accession>A0A917DBF3</accession>
<dbReference type="AlphaFoldDB" id="A0A917DBF3"/>
<proteinExistence type="inferred from homology"/>
<feature type="region of interest" description="Disordered" evidence="6">
    <location>
        <begin position="1"/>
        <end position="41"/>
    </location>
</feature>
<dbReference type="PANTHER" id="PTHR43806:SF11">
    <property type="entry name" value="CEREVISIN-RELATED"/>
    <property type="match status" value="1"/>
</dbReference>
<dbReference type="InterPro" id="IPR000209">
    <property type="entry name" value="Peptidase_S8/S53_dom"/>
</dbReference>
<dbReference type="Gene3D" id="3.40.50.200">
    <property type="entry name" value="Peptidase S8/S53 domain"/>
    <property type="match status" value="1"/>
</dbReference>
<dbReference type="SUPFAM" id="SSF52743">
    <property type="entry name" value="Subtilisin-like"/>
    <property type="match status" value="1"/>
</dbReference>
<dbReference type="EMBL" id="BMJJ01000006">
    <property type="protein sequence ID" value="GGD23562.1"/>
    <property type="molecule type" value="Genomic_DNA"/>
</dbReference>
<comment type="similarity">
    <text evidence="1 5">Belongs to the peptidase S8 family.</text>
</comment>
<gene>
    <name evidence="8" type="ORF">GCM10011335_28110</name>
</gene>
<evidence type="ECO:0000313" key="9">
    <source>
        <dbReference type="Proteomes" id="UP000613160"/>
    </source>
</evidence>
<evidence type="ECO:0000256" key="2">
    <source>
        <dbReference type="ARBA" id="ARBA00022670"/>
    </source>
</evidence>
<feature type="active site" description="Charge relay system" evidence="5">
    <location>
        <position position="165"/>
    </location>
</feature>
<dbReference type="RefSeq" id="WP_188851681.1">
    <property type="nucleotide sequence ID" value="NZ_BMJJ01000006.1"/>
</dbReference>
<evidence type="ECO:0000256" key="3">
    <source>
        <dbReference type="ARBA" id="ARBA00022801"/>
    </source>
</evidence>
<keyword evidence="9" id="KW-1185">Reference proteome</keyword>
<dbReference type="Proteomes" id="UP000613160">
    <property type="component" value="Unassembled WGS sequence"/>
</dbReference>
<dbReference type="InterPro" id="IPR036852">
    <property type="entry name" value="Peptidase_S8/S53_dom_sf"/>
</dbReference>
<organism evidence="8 9">
    <name type="scientific">Aureimonas glaciei</name>
    <dbReference type="NCBI Taxonomy" id="1776957"/>
    <lineage>
        <taxon>Bacteria</taxon>
        <taxon>Pseudomonadati</taxon>
        <taxon>Pseudomonadota</taxon>
        <taxon>Alphaproteobacteria</taxon>
        <taxon>Hyphomicrobiales</taxon>
        <taxon>Aurantimonadaceae</taxon>
        <taxon>Aureimonas</taxon>
    </lineage>
</organism>
<name>A0A917DBF3_9HYPH</name>
<dbReference type="PROSITE" id="PS51892">
    <property type="entry name" value="SUBTILASE"/>
    <property type="match status" value="1"/>
</dbReference>
<feature type="active site" description="Charge relay system" evidence="5">
    <location>
        <position position="383"/>
    </location>
</feature>
<sequence length="458" mass="47074">MERQQPATAPSAEQPDKAVVFEATHRRADGSSLFDGDADPRAGLEPFRAPEALTRQLHEEVAAMGLTVLAANPFSLTVQAPPGWSRQAGLGRGQSARDLVVPEGSSVLAGLAPVPRTALHGATPLPPPTPFFCLRAPVDILTALNGTVASLSGHDGDGITIAVVDSGCDVSHPFFTERQAQIELMLGPGIHGPDIDTLGHGTMVAGSILSIAPAARLRVIKTTDDLSLAAFKAAVAMTPRPQIIQNAWGHLVTGPDMTPYDKAVYAAITSAVEDGIVAVFAAGNQKIIFPPQVPAGLAAGGAYVDANGLYQASDYASGYVSALFADRAVPDICGLVGPAPNGVYITLPTAPGSTIDRYFAEHAYPQGDGGLPNDGWAVISGTSSASAQTSATTALLLQVRPDLGSADVKAILAKTARRIDVGISAQGGRSGPPYPNIATGWGLIDIGAALALAQRERG</sequence>
<dbReference type="PROSITE" id="PS00136">
    <property type="entry name" value="SUBTILASE_ASP"/>
    <property type="match status" value="1"/>
</dbReference>
<reference evidence="8" key="1">
    <citation type="journal article" date="2014" name="Int. J. Syst. Evol. Microbiol.">
        <title>Complete genome sequence of Corynebacterium casei LMG S-19264T (=DSM 44701T), isolated from a smear-ripened cheese.</title>
        <authorList>
            <consortium name="US DOE Joint Genome Institute (JGI-PGF)"/>
            <person name="Walter F."/>
            <person name="Albersmeier A."/>
            <person name="Kalinowski J."/>
            <person name="Ruckert C."/>
        </authorList>
    </citation>
    <scope>NUCLEOTIDE SEQUENCE</scope>
    <source>
        <strain evidence="8">CGMCC 1.15493</strain>
    </source>
</reference>
<feature type="active site" description="Charge relay system" evidence="5">
    <location>
        <position position="200"/>
    </location>
</feature>
<dbReference type="PRINTS" id="PR00723">
    <property type="entry name" value="SUBTILISIN"/>
</dbReference>
<keyword evidence="2 5" id="KW-0645">Protease</keyword>
<dbReference type="Pfam" id="PF00082">
    <property type="entry name" value="Peptidase_S8"/>
    <property type="match status" value="1"/>
</dbReference>
<evidence type="ECO:0000256" key="6">
    <source>
        <dbReference type="SAM" id="MobiDB-lite"/>
    </source>
</evidence>
<dbReference type="GO" id="GO:0006508">
    <property type="term" value="P:proteolysis"/>
    <property type="evidence" value="ECO:0007669"/>
    <property type="project" value="UniProtKB-KW"/>
</dbReference>
<evidence type="ECO:0000313" key="8">
    <source>
        <dbReference type="EMBL" id="GGD23562.1"/>
    </source>
</evidence>
<evidence type="ECO:0000256" key="1">
    <source>
        <dbReference type="ARBA" id="ARBA00011073"/>
    </source>
</evidence>
<protein>
    <recommendedName>
        <fullName evidence="7">Peptidase S8/S53 domain-containing protein</fullName>
    </recommendedName>
</protein>
<keyword evidence="4 5" id="KW-0720">Serine protease</keyword>
<dbReference type="InterPro" id="IPR050131">
    <property type="entry name" value="Peptidase_S8_subtilisin-like"/>
</dbReference>
<evidence type="ECO:0000259" key="7">
    <source>
        <dbReference type="Pfam" id="PF00082"/>
    </source>
</evidence>
<comment type="caution">
    <text evidence="8">The sequence shown here is derived from an EMBL/GenBank/DDBJ whole genome shotgun (WGS) entry which is preliminary data.</text>
</comment>
<dbReference type="InterPro" id="IPR023827">
    <property type="entry name" value="Peptidase_S8_Asp-AS"/>
</dbReference>
<reference evidence="8" key="2">
    <citation type="submission" date="2020-09" db="EMBL/GenBank/DDBJ databases">
        <authorList>
            <person name="Sun Q."/>
            <person name="Zhou Y."/>
        </authorList>
    </citation>
    <scope>NUCLEOTIDE SEQUENCE</scope>
    <source>
        <strain evidence="8">CGMCC 1.15493</strain>
    </source>
</reference>
<dbReference type="PANTHER" id="PTHR43806">
    <property type="entry name" value="PEPTIDASE S8"/>
    <property type="match status" value="1"/>
</dbReference>